<dbReference type="EMBL" id="CP041200">
    <property type="protein sequence ID" value="QDI65041.1"/>
    <property type="molecule type" value="Genomic_DNA"/>
</dbReference>
<name>A0AAP9AC41_UREUR</name>
<accession>A0AAP9AC41</accession>
<evidence type="ECO:0000313" key="1">
    <source>
        <dbReference type="EMBL" id="QDI65041.1"/>
    </source>
</evidence>
<dbReference type="InterPro" id="IPR025530">
    <property type="entry name" value="DUF4417"/>
</dbReference>
<evidence type="ECO:0000313" key="2">
    <source>
        <dbReference type="Proteomes" id="UP000318231"/>
    </source>
</evidence>
<dbReference type="RefSeq" id="WP_004025907.1">
    <property type="nucleotide sequence ID" value="NZ_CP041200.1"/>
</dbReference>
<organism evidence="1 2">
    <name type="scientific">Ureaplasma urealyticum</name>
    <name type="common">Ureaplasma urealyticum biotype 2</name>
    <dbReference type="NCBI Taxonomy" id="2130"/>
    <lineage>
        <taxon>Bacteria</taxon>
        <taxon>Bacillati</taxon>
        <taxon>Mycoplasmatota</taxon>
        <taxon>Mycoplasmoidales</taxon>
        <taxon>Mycoplasmoidaceae</taxon>
        <taxon>Ureaplasma</taxon>
    </lineage>
</organism>
<proteinExistence type="predicted"/>
<dbReference type="AlphaFoldDB" id="A0AAP9AC41"/>
<reference evidence="1 2" key="1">
    <citation type="submission" date="2019-07" db="EMBL/GenBank/DDBJ databases">
        <title>Comparative genomics of three clinical Ureaplasma species: analysis of their core genomes and virulence factors.</title>
        <authorList>
            <person name="Yang T."/>
            <person name="Zhang Y."/>
            <person name="Li X."/>
            <person name="Kong Y."/>
            <person name="Yu H."/>
            <person name="Ruan Z."/>
            <person name="Xie X."/>
            <person name="Zhang J."/>
        </authorList>
    </citation>
    <scope>NUCLEOTIDE SEQUENCE [LARGE SCALE GENOMIC DNA]</scope>
    <source>
        <strain evidence="1 2">132</strain>
    </source>
</reference>
<protein>
    <submittedName>
        <fullName evidence="1">DUF4417 domain-containing protein</fullName>
    </submittedName>
</protein>
<sequence>MTKDDLFFASILKDAKFITDLEIPLIKREEKCDLNNIVSFNSKIKDLHNLENLFFHFYDVNLKFEDYLKLFKYKKFAKIKFCKGIIMPNLNIKDNENIIEYIYKIYQNRQLIYFFQKHGLIVIPTIDWYDFLSINYSLISLFKYGIYAIDIRNKINNDLNIKCFKKCMRKIILKLKPLSIWFYDDNKQIKVDIFANKNKLNFLDISNLVLGFFNKKIKNRSYTTNEK</sequence>
<dbReference type="GeneID" id="93848966"/>
<gene>
    <name evidence="1" type="ORF">FJM05_02450</name>
</gene>
<dbReference type="Proteomes" id="UP000318231">
    <property type="component" value="Chromosome"/>
</dbReference>
<dbReference type="Pfam" id="PF14386">
    <property type="entry name" value="DUF4417"/>
    <property type="match status" value="1"/>
</dbReference>